<dbReference type="AlphaFoldDB" id="A0A381F9E2"/>
<dbReference type="EMBL" id="UFVR01000004">
    <property type="protein sequence ID" value="SUX43209.1"/>
    <property type="molecule type" value="Genomic_DNA"/>
</dbReference>
<name>A0A381F9E2_9FLAO</name>
<evidence type="ECO:0000313" key="2">
    <source>
        <dbReference type="Proteomes" id="UP000254282"/>
    </source>
</evidence>
<proteinExistence type="predicted"/>
<protein>
    <submittedName>
        <fullName evidence="1">Uncharacterized protein</fullName>
    </submittedName>
</protein>
<gene>
    <name evidence="1" type="ORF">NCTC13532_00225</name>
</gene>
<accession>A0A381F9E2</accession>
<reference evidence="1 2" key="1">
    <citation type="submission" date="2018-06" db="EMBL/GenBank/DDBJ databases">
        <authorList>
            <consortium name="Pathogen Informatics"/>
            <person name="Doyle S."/>
        </authorList>
    </citation>
    <scope>NUCLEOTIDE SEQUENCE [LARGE SCALE GENOMIC DNA]</scope>
    <source>
        <strain evidence="1 2">NCTC13532</strain>
    </source>
</reference>
<evidence type="ECO:0000313" key="1">
    <source>
        <dbReference type="EMBL" id="SUX43209.1"/>
    </source>
</evidence>
<organism evidence="1 2">
    <name type="scientific">Chryseobacterium indoltheticum</name>
    <dbReference type="NCBI Taxonomy" id="254"/>
    <lineage>
        <taxon>Bacteria</taxon>
        <taxon>Pseudomonadati</taxon>
        <taxon>Bacteroidota</taxon>
        <taxon>Flavobacteriia</taxon>
        <taxon>Flavobacteriales</taxon>
        <taxon>Weeksellaceae</taxon>
        <taxon>Chryseobacterium group</taxon>
        <taxon>Chryseobacterium</taxon>
    </lineage>
</organism>
<sequence>MFVAFSFKSDFNLKANLISNVNNSIIFKIQLIEYQYFIFQC</sequence>
<dbReference type="Proteomes" id="UP000254282">
    <property type="component" value="Unassembled WGS sequence"/>
</dbReference>